<dbReference type="GO" id="GO:0007200">
    <property type="term" value="P:phospholipase C-activating G protein-coupled receptor signaling pathway"/>
    <property type="evidence" value="ECO:0007669"/>
    <property type="project" value="InterPro"/>
</dbReference>
<dbReference type="EC" id="2.7.1.107" evidence="14"/>
<reference evidence="19" key="1">
    <citation type="journal article" date="2017" name="Gigascience">
        <title>The genome draft of coconut (Cocos nucifera).</title>
        <authorList>
            <person name="Xiao Y."/>
            <person name="Xu P."/>
            <person name="Fan H."/>
            <person name="Baudouin L."/>
            <person name="Xia W."/>
            <person name="Bocs S."/>
            <person name="Xu J."/>
            <person name="Li Q."/>
            <person name="Guo A."/>
            <person name="Zhou L."/>
            <person name="Li J."/>
            <person name="Wu Y."/>
            <person name="Ma Z."/>
            <person name="Armero A."/>
            <person name="Issali A.E."/>
            <person name="Liu N."/>
            <person name="Peng M."/>
            <person name="Yang Y."/>
        </authorList>
    </citation>
    <scope>NUCLEOTIDE SEQUENCE</scope>
    <source>
        <tissue evidence="19">Spear leaf of Hainan Tall coconut</tissue>
    </source>
</reference>
<dbReference type="SUPFAM" id="SSF51735">
    <property type="entry name" value="NAD(P)-binding Rossmann-fold domains"/>
    <property type="match status" value="1"/>
</dbReference>
<feature type="binding site" evidence="13">
    <location>
        <begin position="1043"/>
        <end position="1046"/>
    </location>
    <ligand>
        <name>NAD(+)</name>
        <dbReference type="ChEBI" id="CHEBI:57540"/>
    </ligand>
</feature>
<dbReference type="InterPro" id="IPR017438">
    <property type="entry name" value="ATP-NAD_kinase_N"/>
</dbReference>
<feature type="compositionally biased region" description="Basic and acidic residues" evidence="15">
    <location>
        <begin position="283"/>
        <end position="301"/>
    </location>
</feature>
<dbReference type="SUPFAM" id="SSF57889">
    <property type="entry name" value="Cysteine-rich domain"/>
    <property type="match status" value="2"/>
</dbReference>
<keyword evidence="16" id="KW-0812">Transmembrane</keyword>
<dbReference type="UniPathway" id="UPA00038">
    <property type="reaction ID" value="UER00491"/>
</dbReference>
<protein>
    <recommendedName>
        <fullName evidence="14">Diacylglycerol kinase</fullName>
        <shortName evidence="14">DAG kinase</shortName>
        <ecNumber evidence="14">2.7.1.107</ecNumber>
    </recommendedName>
</protein>
<dbReference type="PROSITE" id="PS50146">
    <property type="entry name" value="DAGK"/>
    <property type="match status" value="1"/>
</dbReference>
<evidence type="ECO:0000259" key="17">
    <source>
        <dbReference type="PROSITE" id="PS50081"/>
    </source>
</evidence>
<evidence type="ECO:0000313" key="19">
    <source>
        <dbReference type="EMBL" id="KAG1347827.1"/>
    </source>
</evidence>
<keyword evidence="16" id="KW-1133">Transmembrane helix</keyword>
<dbReference type="FunFam" id="3.40.50.10330:FF:000006">
    <property type="entry name" value="Diacylglycerol kinase"/>
    <property type="match status" value="1"/>
</dbReference>
<dbReference type="GO" id="GO:0004143">
    <property type="term" value="F:ATP-dependent diacylglycerol kinase activity"/>
    <property type="evidence" value="ECO:0007669"/>
    <property type="project" value="UniProtKB-EC"/>
</dbReference>
<dbReference type="InterPro" id="IPR001206">
    <property type="entry name" value="Diacylglycerol_kinase_cat_dom"/>
</dbReference>
<dbReference type="SMART" id="SM00984">
    <property type="entry name" value="UDPG_MGDP_dh_C"/>
    <property type="match status" value="1"/>
</dbReference>
<accession>A0A8K0N484</accession>
<keyword evidence="6" id="KW-0677">Repeat</keyword>
<dbReference type="Pfam" id="PF00781">
    <property type="entry name" value="DAGK_cat"/>
    <property type="match status" value="1"/>
</dbReference>
<feature type="transmembrane region" description="Helical" evidence="16">
    <location>
        <begin position="26"/>
        <end position="47"/>
    </location>
</feature>
<sequence>MDDHGEKYRMLHHKWNIISSDAAESWIFFSACLIAALVGILTILYTINQLKRDFTLSLMKAIKARSRRNRKSKHKALIAAHVWKIESASRVKGLKCCACLETISPSPSPGQSIYRCDVCGAAAHLNCSSKAHKDCKCASMAGLEHVIHQWAVQWIEIADRPEEISFCSYCEEPCTGSFLGSSPIWYCMWCQQLVHIDCHASFAKETGDICDLGPFKRLILSPLFVKDLNRTGTGGLLSSITHGANELASTVREHIRSHGKKYKQSSELPIDSAHSAGATDSSMESRGDGHQTPKSSHENDEHYDDVAESIHQRGESDGNVHVKPITGKNTSFTQCDDSQIASDQWYELSELPPDARPLLVFINKRSGAQRGDSLRLRLNILLNPVQVFELSRDQGPEMGLSFFRKVPRFRVLVCGGDGTVGWVLDAIDKHKFESPPPVAILPAGTGNDLARVLSWGGGLGSIERQGGLYTALNNIEHAAVTILDRWKITIESMQSKLSQPPKLMNNYLGIGCDAKVALDIHNLREENPEKFYNQVLDIFMVSFLNRNVSVALNFYLRSFNSSFKSDGIQRCPLLCLFHLMLDILLLDSENWNSYRSMELLTIIIVKAFIDNFDIETLDKVVNTKFMNKVLYAREGAKSIMDRTFADFPWQIRLEVDGVEIEIPEDAEGVLVANIGSYMGGVDLWQSEDDNYDEFQPQLMHDKMLEIVSFTGTWHLGKLQAFMLKRVTEEPLGHAVSVITDVLENAESSGVISAAQKRALLQQMAVTALTEKMVKICCIGAGYVGGPTMAVIALKCPSIEVVVVDISVTRINAWNSDQLPIYEPGLDDVVKQCRGRNLFFSTDVEKHVYEADIIFVSVNTPTKTRGLGAGKAADLTYWESAARMIADVSKSDKIVVEKSTVPVKTAEAIEKILTHNSKGINYQILSNPEFLAEGTAIQDLLKPDRVLIGGRETPEGCKAVQALKDVYAHWVPEDRILTTNLWSAELSKLAANAFLAQRISSVNAISALCEATGANVSEVAYSVGKDSRIGPKFLNASVGFGGSCFQKDILNLVYICECNGLPEVANYWKQVIKINDYQKSRFVNRVVSSMFNTVSGKKIAVLGFAFKKDTGDTRETPAIDVCKGLLGDKATISIYDPQVTEDQIQRDLAMNKFDWDHPIHLQPMSPTAIKQVSVTWDAYEATKGAHGVCILTEWDEFKSLDYQRIYENMQKPAFIFDGRNVVDPEKLREIGFIVYSIGKPLDPWLKDMPAVA</sequence>
<dbReference type="InterPro" id="IPR000756">
    <property type="entry name" value="Diacylglycerol_kin_accessory"/>
</dbReference>
<dbReference type="SMART" id="SM00045">
    <property type="entry name" value="DAGKa"/>
    <property type="match status" value="1"/>
</dbReference>
<evidence type="ECO:0000313" key="20">
    <source>
        <dbReference type="Proteomes" id="UP000797356"/>
    </source>
</evidence>
<evidence type="ECO:0000256" key="12">
    <source>
        <dbReference type="PIRSR" id="PIRSR500133-1"/>
    </source>
</evidence>
<evidence type="ECO:0000256" key="16">
    <source>
        <dbReference type="SAM" id="Phobius"/>
    </source>
</evidence>
<dbReference type="InterPro" id="IPR014026">
    <property type="entry name" value="UDP-Glc/GDP-Man_DH_dimer"/>
</dbReference>
<keyword evidence="14" id="KW-0067">ATP-binding</keyword>
<dbReference type="FunFam" id="3.40.50.720:FF:000032">
    <property type="entry name" value="UDP-glucose 6-dehydrogenase"/>
    <property type="match status" value="1"/>
</dbReference>
<dbReference type="Gene3D" id="3.40.50.10330">
    <property type="entry name" value="Probable inorganic polyphosphate/atp-NAD kinase, domain 1"/>
    <property type="match status" value="1"/>
</dbReference>
<dbReference type="SUPFAM" id="SSF111331">
    <property type="entry name" value="NAD kinase/diacylglycerol kinase-like"/>
    <property type="match status" value="2"/>
</dbReference>
<dbReference type="Proteomes" id="UP000797356">
    <property type="component" value="Chromosome 6"/>
</dbReference>
<dbReference type="FunFam" id="1.20.5.100:FF:000001">
    <property type="entry name" value="UDP-glucose 6-dehydrogenase"/>
    <property type="match status" value="1"/>
</dbReference>
<dbReference type="GO" id="GO:0003979">
    <property type="term" value="F:UDP-glucose 6-dehydrogenase activity"/>
    <property type="evidence" value="ECO:0007669"/>
    <property type="project" value="UniProtKB-EC"/>
</dbReference>
<dbReference type="InterPro" id="IPR036291">
    <property type="entry name" value="NAD(P)-bd_dom_sf"/>
</dbReference>
<feature type="binding site" evidence="13">
    <location>
        <begin position="857"/>
        <end position="861"/>
    </location>
    <ligand>
        <name>NAD(+)</name>
        <dbReference type="ChEBI" id="CHEBI:57540"/>
    </ligand>
</feature>
<evidence type="ECO:0000256" key="15">
    <source>
        <dbReference type="SAM" id="MobiDB-lite"/>
    </source>
</evidence>
<dbReference type="CDD" id="cd00029">
    <property type="entry name" value="C1"/>
    <property type="match status" value="1"/>
</dbReference>
<dbReference type="AlphaFoldDB" id="A0A8K0N484"/>
<dbReference type="Gene3D" id="3.40.50.720">
    <property type="entry name" value="NAD(P)-binding Rossmann-like Domain"/>
    <property type="match status" value="2"/>
</dbReference>
<keyword evidence="8" id="KW-0560">Oxidoreductase</keyword>
<comment type="pathway">
    <text evidence="2">Nucleotide-sugar biosynthesis; UDP-alpha-D-glucuronate biosynthesis; UDP-alpha-D-glucuronate from UDP-alpha-D-glucose: step 1/1.</text>
</comment>
<evidence type="ECO:0000256" key="3">
    <source>
        <dbReference type="ARBA" id="ARBA00006601"/>
    </source>
</evidence>
<comment type="catalytic activity">
    <reaction evidence="11">
        <text>UDP-alpha-D-glucose + 2 NAD(+) + H2O = UDP-alpha-D-glucuronate + 2 NADH + 3 H(+)</text>
        <dbReference type="Rhea" id="RHEA:23596"/>
        <dbReference type="ChEBI" id="CHEBI:15377"/>
        <dbReference type="ChEBI" id="CHEBI:15378"/>
        <dbReference type="ChEBI" id="CHEBI:57540"/>
        <dbReference type="ChEBI" id="CHEBI:57945"/>
        <dbReference type="ChEBI" id="CHEBI:58052"/>
        <dbReference type="ChEBI" id="CHEBI:58885"/>
        <dbReference type="EC" id="1.1.1.22"/>
    </reaction>
</comment>
<dbReference type="Gene3D" id="2.60.200.40">
    <property type="match status" value="1"/>
</dbReference>
<dbReference type="InterPro" id="IPR001732">
    <property type="entry name" value="UDP-Glc/GDP-Man_DH_N"/>
</dbReference>
<dbReference type="Pfam" id="PF00130">
    <property type="entry name" value="C1_1"/>
    <property type="match status" value="1"/>
</dbReference>
<evidence type="ECO:0000256" key="5">
    <source>
        <dbReference type="ARBA" id="ARBA00022723"/>
    </source>
</evidence>
<dbReference type="Gene3D" id="1.20.5.100">
    <property type="entry name" value="Cytochrome c1, transmembrane anchor, C-terminal"/>
    <property type="match status" value="1"/>
</dbReference>
<dbReference type="PIRSF" id="PIRSF500133">
    <property type="entry name" value="UDPglc_DH_euk"/>
    <property type="match status" value="1"/>
</dbReference>
<evidence type="ECO:0000256" key="11">
    <source>
        <dbReference type="ARBA" id="ARBA00047473"/>
    </source>
</evidence>
<feature type="domain" description="Phorbol-ester/DAG-type" evidence="17">
    <location>
        <begin position="80"/>
        <end position="135"/>
    </location>
</feature>
<evidence type="ECO:0000256" key="8">
    <source>
        <dbReference type="ARBA" id="ARBA00023002"/>
    </source>
</evidence>
<keyword evidence="14" id="KW-0808">Transferase</keyword>
<feature type="binding site" evidence="13">
    <location>
        <begin position="779"/>
        <end position="784"/>
    </location>
    <ligand>
        <name>NAD(+)</name>
        <dbReference type="ChEBI" id="CHEBI:57540"/>
    </ligand>
</feature>
<name>A0A8K0N484_COCNU</name>
<feature type="binding site" evidence="13">
    <location>
        <position position="804"/>
    </location>
    <ligand>
        <name>NAD(+)</name>
        <dbReference type="ChEBI" id="CHEBI:57540"/>
    </ligand>
</feature>
<keyword evidence="10 13" id="KW-0520">NAD</keyword>
<dbReference type="GO" id="GO:0006024">
    <property type="term" value="P:glycosaminoglycan biosynthetic process"/>
    <property type="evidence" value="ECO:0007669"/>
    <property type="project" value="TreeGrafter"/>
</dbReference>
<dbReference type="NCBIfam" id="TIGR03026">
    <property type="entry name" value="NDP-sugDHase"/>
    <property type="match status" value="1"/>
</dbReference>
<dbReference type="FunFam" id="3.40.50.720:FF:000089">
    <property type="entry name" value="UDP-glucose 6-dehydrogenase"/>
    <property type="match status" value="1"/>
</dbReference>
<keyword evidence="20" id="KW-1185">Reference proteome</keyword>
<evidence type="ECO:0000256" key="7">
    <source>
        <dbReference type="ARBA" id="ARBA00022833"/>
    </source>
</evidence>
<feature type="binding site" evidence="13">
    <location>
        <position position="1113"/>
    </location>
    <ligand>
        <name>NAD(+)</name>
        <dbReference type="ChEBI" id="CHEBI:57540"/>
    </ligand>
</feature>
<feature type="binding site" evidence="13">
    <location>
        <position position="809"/>
    </location>
    <ligand>
        <name>NAD(+)</name>
        <dbReference type="ChEBI" id="CHEBI:57540"/>
    </ligand>
</feature>
<feature type="binding site" evidence="13">
    <location>
        <position position="932"/>
    </location>
    <ligand>
        <name>NAD(+)</name>
        <dbReference type="ChEBI" id="CHEBI:57540"/>
    </ligand>
</feature>
<evidence type="ECO:0000256" key="1">
    <source>
        <dbReference type="ARBA" id="ARBA00003623"/>
    </source>
</evidence>
<evidence type="ECO:0000256" key="10">
    <source>
        <dbReference type="ARBA" id="ARBA00023027"/>
    </source>
</evidence>
<dbReference type="OrthoDB" id="242257at2759"/>
<dbReference type="Pfam" id="PF00984">
    <property type="entry name" value="UDPG_MGDP_dh"/>
    <property type="match status" value="1"/>
</dbReference>
<dbReference type="Pfam" id="PF00609">
    <property type="entry name" value="DAGK_acc"/>
    <property type="match status" value="2"/>
</dbReference>
<evidence type="ECO:0000256" key="9">
    <source>
        <dbReference type="ARBA" id="ARBA00023016"/>
    </source>
</evidence>
<dbReference type="GO" id="GO:0005524">
    <property type="term" value="F:ATP binding"/>
    <property type="evidence" value="ECO:0007669"/>
    <property type="project" value="UniProtKB-KW"/>
</dbReference>
<dbReference type="InterPro" id="IPR008927">
    <property type="entry name" value="6-PGluconate_DH-like_C_sf"/>
</dbReference>
<dbReference type="GO" id="GO:0046872">
    <property type="term" value="F:metal ion binding"/>
    <property type="evidence" value="ECO:0007669"/>
    <property type="project" value="UniProtKB-KW"/>
</dbReference>
<dbReference type="FunFam" id="3.30.60.20:FF:000027">
    <property type="entry name" value="Diacylglycerol kinase"/>
    <property type="match status" value="1"/>
</dbReference>
<dbReference type="CDD" id="cd20805">
    <property type="entry name" value="C1_DGK_rpt2"/>
    <property type="match status" value="1"/>
</dbReference>
<dbReference type="InterPro" id="IPR017476">
    <property type="entry name" value="UDP-Glc/GDP-Man"/>
</dbReference>
<dbReference type="GO" id="GO:0051287">
    <property type="term" value="F:NAD binding"/>
    <property type="evidence" value="ECO:0007669"/>
    <property type="project" value="InterPro"/>
</dbReference>
<dbReference type="InterPro" id="IPR028356">
    <property type="entry name" value="UDPglc_DH_euk"/>
</dbReference>
<feature type="binding site" evidence="13">
    <location>
        <begin position="898"/>
        <end position="899"/>
    </location>
    <ligand>
        <name>NAD(+)</name>
        <dbReference type="ChEBI" id="CHEBI:57540"/>
    </ligand>
</feature>
<evidence type="ECO:0000256" key="6">
    <source>
        <dbReference type="ARBA" id="ARBA00022737"/>
    </source>
</evidence>
<comment type="similarity">
    <text evidence="4 14">Belongs to the eukaryotic diacylglycerol kinase family.</text>
</comment>
<feature type="region of interest" description="Disordered" evidence="15">
    <location>
        <begin position="255"/>
        <end position="301"/>
    </location>
</feature>
<keyword evidence="14" id="KW-0547">Nucleotide-binding</keyword>
<feature type="active site" description="Nucleophile" evidence="12">
    <location>
        <position position="1043"/>
    </location>
</feature>
<dbReference type="SUPFAM" id="SSF52413">
    <property type="entry name" value="UDP-glucose/GDP-mannose dehydrogenase C-terminal domain"/>
    <property type="match status" value="1"/>
</dbReference>
<dbReference type="Pfam" id="PF03721">
    <property type="entry name" value="UDPG_MGDP_dh_N"/>
    <property type="match status" value="1"/>
</dbReference>
<comment type="catalytic activity">
    <reaction evidence="14">
        <text>a 1,2-diacyl-sn-glycerol + ATP = a 1,2-diacyl-sn-glycero-3-phosphate + ADP + H(+)</text>
        <dbReference type="Rhea" id="RHEA:10272"/>
        <dbReference type="ChEBI" id="CHEBI:15378"/>
        <dbReference type="ChEBI" id="CHEBI:17815"/>
        <dbReference type="ChEBI" id="CHEBI:30616"/>
        <dbReference type="ChEBI" id="CHEBI:58608"/>
        <dbReference type="ChEBI" id="CHEBI:456216"/>
        <dbReference type="EC" id="2.7.1.107"/>
    </reaction>
</comment>
<dbReference type="InterPro" id="IPR036220">
    <property type="entry name" value="UDP-Glc/GDP-Man_DH_C_sf"/>
</dbReference>
<dbReference type="InterPro" id="IPR046349">
    <property type="entry name" value="C1-like_sf"/>
</dbReference>
<gene>
    <name evidence="19" type="ORF">COCNU_06G016560</name>
</gene>
<dbReference type="InterPro" id="IPR016064">
    <property type="entry name" value="NAD/diacylglycerol_kinase_sf"/>
</dbReference>
<evidence type="ECO:0000256" key="2">
    <source>
        <dbReference type="ARBA" id="ARBA00004701"/>
    </source>
</evidence>
<keyword evidence="7" id="KW-0862">Zinc</keyword>
<dbReference type="Gene3D" id="3.30.60.20">
    <property type="match status" value="1"/>
</dbReference>
<organism evidence="19 20">
    <name type="scientific">Cocos nucifera</name>
    <name type="common">Coconut palm</name>
    <dbReference type="NCBI Taxonomy" id="13894"/>
    <lineage>
        <taxon>Eukaryota</taxon>
        <taxon>Viridiplantae</taxon>
        <taxon>Streptophyta</taxon>
        <taxon>Embryophyta</taxon>
        <taxon>Tracheophyta</taxon>
        <taxon>Spermatophyta</taxon>
        <taxon>Magnoliopsida</taxon>
        <taxon>Liliopsida</taxon>
        <taxon>Arecaceae</taxon>
        <taxon>Arecoideae</taxon>
        <taxon>Cocoseae</taxon>
        <taxon>Attaleinae</taxon>
        <taxon>Cocos</taxon>
    </lineage>
</organism>
<dbReference type="PROSITE" id="PS50081">
    <property type="entry name" value="ZF_DAG_PE_2"/>
    <property type="match status" value="1"/>
</dbReference>
<comment type="caution">
    <text evidence="19">The sequence shown here is derived from an EMBL/GenBank/DDBJ whole genome shotgun (WGS) entry which is preliminary data.</text>
</comment>
<evidence type="ECO:0000256" key="13">
    <source>
        <dbReference type="PIRSR" id="PIRSR500133-3"/>
    </source>
</evidence>
<evidence type="ECO:0000256" key="4">
    <source>
        <dbReference type="ARBA" id="ARBA00009280"/>
    </source>
</evidence>
<dbReference type="SUPFAM" id="SSF48179">
    <property type="entry name" value="6-phosphogluconate dehydrogenase C-terminal domain-like"/>
    <property type="match status" value="1"/>
</dbReference>
<dbReference type="SMART" id="SM00109">
    <property type="entry name" value="C1"/>
    <property type="match status" value="2"/>
</dbReference>
<evidence type="ECO:0000259" key="18">
    <source>
        <dbReference type="PROSITE" id="PS50146"/>
    </source>
</evidence>
<feature type="domain" description="DAGKc" evidence="18">
    <location>
        <begin position="353"/>
        <end position="492"/>
    </location>
</feature>
<reference evidence="19" key="2">
    <citation type="submission" date="2019-07" db="EMBL/GenBank/DDBJ databases">
        <authorList>
            <person name="Yang Y."/>
            <person name="Bocs S."/>
            <person name="Baudouin L."/>
        </authorList>
    </citation>
    <scope>NUCLEOTIDE SEQUENCE</scope>
    <source>
        <tissue evidence="19">Spear leaf of Hainan Tall coconut</tissue>
    </source>
</reference>
<dbReference type="InterPro" id="IPR002219">
    <property type="entry name" value="PKC_DAG/PE"/>
</dbReference>
<keyword evidence="5" id="KW-0479">Metal-binding</keyword>
<dbReference type="PANTHER" id="PTHR11374:SF3">
    <property type="entry name" value="UDP-GLUCOSE 6-DEHYDROGENASE"/>
    <property type="match status" value="1"/>
</dbReference>
<keyword evidence="16" id="KW-0472">Membrane</keyword>
<proteinExistence type="inferred from homology"/>
<dbReference type="Pfam" id="PF03720">
    <property type="entry name" value="UDPG_MGDP_dh_C"/>
    <property type="match status" value="1"/>
</dbReference>
<comment type="similarity">
    <text evidence="3">Belongs to the UDP-glucose/GDP-mannose dehydrogenase family.</text>
</comment>
<dbReference type="InterPro" id="IPR014027">
    <property type="entry name" value="UDP-Glc/GDP-Man_DH_C"/>
</dbReference>
<dbReference type="GO" id="GO:0006065">
    <property type="term" value="P:UDP-glucuronate biosynthetic process"/>
    <property type="evidence" value="ECO:0007669"/>
    <property type="project" value="UniProtKB-UniPathway"/>
</dbReference>
<dbReference type="EMBL" id="CM017877">
    <property type="protein sequence ID" value="KAG1347827.1"/>
    <property type="molecule type" value="Genomic_DNA"/>
</dbReference>
<keyword evidence="9" id="KW-0346">Stress response</keyword>
<dbReference type="PANTHER" id="PTHR11374">
    <property type="entry name" value="UDP-GLUCOSE DEHYDROGENASE/UDP-MANNAC DEHYDROGENASE"/>
    <property type="match status" value="1"/>
</dbReference>
<dbReference type="PIRSF" id="PIRSF000124">
    <property type="entry name" value="UDPglc_GDPman_dh"/>
    <property type="match status" value="1"/>
</dbReference>
<evidence type="ECO:0000256" key="14">
    <source>
        <dbReference type="RuleBase" id="RU361128"/>
    </source>
</evidence>
<dbReference type="SMART" id="SM00046">
    <property type="entry name" value="DAGKc"/>
    <property type="match status" value="1"/>
</dbReference>
<comment type="function">
    <text evidence="1">Involved in the biosynthesis of UDP-glucuronic acid (UDP-GlcA), providing nucleotide sugars for cell-wall polymers.</text>
</comment>
<dbReference type="GO" id="GO:0005634">
    <property type="term" value="C:nucleus"/>
    <property type="evidence" value="ECO:0007669"/>
    <property type="project" value="TreeGrafter"/>
</dbReference>
<keyword evidence="14" id="KW-0418">Kinase</keyword>